<dbReference type="GO" id="GO:0106418">
    <property type="term" value="F:UDP-N-acetylmuramate-L-alanyl-gamma-D-glutamyl-meso-2,6-diaminoheptanedioate ligase activity"/>
    <property type="evidence" value="ECO:0007669"/>
    <property type="project" value="UniProtKB-EC"/>
</dbReference>
<dbReference type="AlphaFoldDB" id="A0A432WCD7"/>
<dbReference type="EC" id="6.3.2.45" evidence="9"/>
<evidence type="ECO:0000259" key="10">
    <source>
        <dbReference type="Pfam" id="PF01225"/>
    </source>
</evidence>
<evidence type="ECO:0000256" key="8">
    <source>
        <dbReference type="ARBA" id="ARBA00023316"/>
    </source>
</evidence>
<keyword evidence="9" id="KW-0460">Magnesium</keyword>
<dbReference type="HAMAP" id="MF_02020">
    <property type="entry name" value="Mpl"/>
    <property type="match status" value="1"/>
</dbReference>
<dbReference type="InterPro" id="IPR005757">
    <property type="entry name" value="Mpl"/>
</dbReference>
<accession>A0A432WCD7</accession>
<evidence type="ECO:0000256" key="6">
    <source>
        <dbReference type="ARBA" id="ARBA00022984"/>
    </source>
</evidence>
<dbReference type="Pfam" id="PF08245">
    <property type="entry name" value="Mur_ligase_M"/>
    <property type="match status" value="1"/>
</dbReference>
<dbReference type="Gene3D" id="3.40.1190.10">
    <property type="entry name" value="Mur-like, catalytic domain"/>
    <property type="match status" value="1"/>
</dbReference>
<evidence type="ECO:0000256" key="5">
    <source>
        <dbReference type="ARBA" id="ARBA00022960"/>
    </source>
</evidence>
<dbReference type="GO" id="GO:0071555">
    <property type="term" value="P:cell wall organization"/>
    <property type="evidence" value="ECO:0007669"/>
    <property type="project" value="UniProtKB-KW"/>
</dbReference>
<evidence type="ECO:0000313" key="14">
    <source>
        <dbReference type="Proteomes" id="UP000288405"/>
    </source>
</evidence>
<keyword evidence="14" id="KW-1185">Reference proteome</keyword>
<keyword evidence="6 9" id="KW-0573">Peptidoglycan synthesis</keyword>
<dbReference type="InterPro" id="IPR000713">
    <property type="entry name" value="Mur_ligase_N"/>
</dbReference>
<dbReference type="Pfam" id="PF01225">
    <property type="entry name" value="Mur_ligase"/>
    <property type="match status" value="1"/>
</dbReference>
<protein>
    <recommendedName>
        <fullName evidence="9">UDP-N-acetylmuramate--L-alanyl-gamma-D-glutamyl-meso-2,6-diaminoheptandioate ligase</fullName>
        <ecNumber evidence="9">6.3.2.45</ecNumber>
    </recommendedName>
    <alternativeName>
        <fullName evidence="9">Murein peptide ligase</fullName>
    </alternativeName>
    <alternativeName>
        <fullName evidence="9">UDP-N-acetylmuramate:L-alanyl-gamma-D-glutamyl-meso-diaminopimelate ligase</fullName>
    </alternativeName>
</protein>
<dbReference type="Gene3D" id="3.40.50.720">
    <property type="entry name" value="NAD(P)-binding Rossmann-like Domain"/>
    <property type="match status" value="1"/>
</dbReference>
<dbReference type="OrthoDB" id="9804126at2"/>
<dbReference type="GO" id="GO:0051301">
    <property type="term" value="P:cell division"/>
    <property type="evidence" value="ECO:0007669"/>
    <property type="project" value="UniProtKB-KW"/>
</dbReference>
<dbReference type="GO" id="GO:0009254">
    <property type="term" value="P:peptidoglycan turnover"/>
    <property type="evidence" value="ECO:0007669"/>
    <property type="project" value="UniProtKB-UniRule"/>
</dbReference>
<dbReference type="Proteomes" id="UP000288405">
    <property type="component" value="Unassembled WGS sequence"/>
</dbReference>
<evidence type="ECO:0000256" key="9">
    <source>
        <dbReference type="HAMAP-Rule" id="MF_02020"/>
    </source>
</evidence>
<dbReference type="GO" id="GO:0008360">
    <property type="term" value="P:regulation of cell shape"/>
    <property type="evidence" value="ECO:0007669"/>
    <property type="project" value="UniProtKB-KW"/>
</dbReference>
<evidence type="ECO:0000256" key="2">
    <source>
        <dbReference type="ARBA" id="ARBA00022618"/>
    </source>
</evidence>
<feature type="domain" description="Mur ligase C-terminal" evidence="11">
    <location>
        <begin position="335"/>
        <end position="440"/>
    </location>
</feature>
<dbReference type="InterPro" id="IPR050061">
    <property type="entry name" value="MurCDEF_pg_biosynth"/>
</dbReference>
<dbReference type="UniPathway" id="UPA00544"/>
<comment type="caution">
    <text evidence="13">The sequence shown here is derived from an EMBL/GenBank/DDBJ whole genome shotgun (WGS) entry which is preliminary data.</text>
</comment>
<dbReference type="PANTHER" id="PTHR43445">
    <property type="entry name" value="UDP-N-ACETYLMURAMATE--L-ALANINE LIGASE-RELATED"/>
    <property type="match status" value="1"/>
</dbReference>
<dbReference type="NCBIfam" id="TIGR01081">
    <property type="entry name" value="mpl"/>
    <property type="match status" value="1"/>
</dbReference>
<dbReference type="Gene3D" id="3.90.190.20">
    <property type="entry name" value="Mur ligase, C-terminal domain"/>
    <property type="match status" value="1"/>
</dbReference>
<reference evidence="13 14" key="1">
    <citation type="journal article" date="2011" name="Front. Microbiol.">
        <title>Genomic signatures of strain selection and enhancement in Bacillus atrophaeus var. globigii, a historical biowarfare simulant.</title>
        <authorList>
            <person name="Gibbons H.S."/>
            <person name="Broomall S.M."/>
            <person name="McNew L.A."/>
            <person name="Daligault H."/>
            <person name="Chapman C."/>
            <person name="Bruce D."/>
            <person name="Karavis M."/>
            <person name="Krepps M."/>
            <person name="McGregor P.A."/>
            <person name="Hong C."/>
            <person name="Park K.H."/>
            <person name="Akmal A."/>
            <person name="Feldman A."/>
            <person name="Lin J.S."/>
            <person name="Chang W.E."/>
            <person name="Higgs B.W."/>
            <person name="Demirev P."/>
            <person name="Lindquist J."/>
            <person name="Liem A."/>
            <person name="Fochler E."/>
            <person name="Read T.D."/>
            <person name="Tapia R."/>
            <person name="Johnson S."/>
            <person name="Bishop-Lilly K.A."/>
            <person name="Detter C."/>
            <person name="Han C."/>
            <person name="Sozhamannan S."/>
            <person name="Rosenzweig C.N."/>
            <person name="Skowronski E.W."/>
        </authorList>
    </citation>
    <scope>NUCLEOTIDE SEQUENCE [LARGE SCALE GENOMIC DNA]</scope>
    <source>
        <strain evidence="13 14">GYP-17</strain>
    </source>
</reference>
<dbReference type="InterPro" id="IPR004101">
    <property type="entry name" value="Mur_ligase_C"/>
</dbReference>
<keyword evidence="7 9" id="KW-0131">Cell cycle</keyword>
<dbReference type="EMBL" id="PIPM01000010">
    <property type="protein sequence ID" value="RUO30141.1"/>
    <property type="molecule type" value="Genomic_DNA"/>
</dbReference>
<comment type="catalytic activity">
    <reaction evidence="9">
        <text>UDP-N-acetyl-alpha-D-muramate + L-alanyl-gamma-D-glutamyl-meso-2,6-diaminopimelate + ATP = UDP-N-acetyl-alpha-D-muramoyl-L-alanyl-gamma-D-glutamyl-meso-2,6-diaminopimelate + ADP + phosphate + H(+)</text>
        <dbReference type="Rhea" id="RHEA:29563"/>
        <dbReference type="ChEBI" id="CHEBI:15378"/>
        <dbReference type="ChEBI" id="CHEBI:30616"/>
        <dbReference type="ChEBI" id="CHEBI:43474"/>
        <dbReference type="ChEBI" id="CHEBI:61401"/>
        <dbReference type="ChEBI" id="CHEBI:70757"/>
        <dbReference type="ChEBI" id="CHEBI:83905"/>
        <dbReference type="ChEBI" id="CHEBI:456216"/>
        <dbReference type="EC" id="6.3.2.45"/>
    </reaction>
</comment>
<dbReference type="GO" id="GO:0009252">
    <property type="term" value="P:peptidoglycan biosynthetic process"/>
    <property type="evidence" value="ECO:0007669"/>
    <property type="project" value="UniProtKB-UniRule"/>
</dbReference>
<dbReference type="SUPFAM" id="SSF51984">
    <property type="entry name" value="MurCD N-terminal domain"/>
    <property type="match status" value="1"/>
</dbReference>
<dbReference type="InterPro" id="IPR036615">
    <property type="entry name" value="Mur_ligase_C_dom_sf"/>
</dbReference>
<dbReference type="InterPro" id="IPR013221">
    <property type="entry name" value="Mur_ligase_cen"/>
</dbReference>
<proteinExistence type="inferred from homology"/>
<evidence type="ECO:0000256" key="1">
    <source>
        <dbReference type="ARBA" id="ARBA00022598"/>
    </source>
</evidence>
<evidence type="ECO:0000256" key="3">
    <source>
        <dbReference type="ARBA" id="ARBA00022741"/>
    </source>
</evidence>
<keyword evidence="4 9" id="KW-0067">ATP-binding</keyword>
<sequence>MSNESSLQDGAESRRIVTPSTKGHLHILGICGTFMGGIAALAKALGYRVTGSDKNVYPPMSTQLEKLGIALHQDDDLTQLEPAPDQVIIGNALSRGHPLVEAVLQRRIPYISGPQWLGETLLRQKHVLAIAGTHGKTTTASMLTWILEQAGKSPSFLIGGVVQPFGQTARLTDSDYFVIEADEYDTAFFDKRSKFLHYFADTFVVNNLEFDHADIFADLAAIQQQFKYALRTVPQDGHVLYPIDEPAVAPVVASASWVECQGVGPGAAWDFELNADDGSHFHIIQNGERVAQVQWSLIGVHNVRNALMAIAAAASVGVLPQVAAQALASFEAPARRLQLRGQGCGVAVFDDFAHHPTAIRTTLEAMRARVDSQRVVAIFEPRSNTMKAGVHAQTLGPAFREADAIYALQPDGVDWPLAAQLEASGKPVYVCASVAALVECLFANEAPYLGAQDASIANHWVVMSNGGFGGIHDQLLNGIMANDPVPTDG</sequence>
<comment type="function">
    <text evidence="9">Reutilizes the intact tripeptide L-alanyl-gamma-D-glutamyl-meso-diaminopimelate by linking it to UDP-N-acetylmuramate.</text>
</comment>
<dbReference type="GO" id="GO:0005524">
    <property type="term" value="F:ATP binding"/>
    <property type="evidence" value="ECO:0007669"/>
    <property type="project" value="UniProtKB-UniRule"/>
</dbReference>
<dbReference type="PANTHER" id="PTHR43445:SF5">
    <property type="entry name" value="UDP-N-ACETYLMURAMATE--L-ALANYL-GAMMA-D-GLUTAMYL-MESO-2,6-DIAMINOHEPTANDIOATE LIGASE"/>
    <property type="match status" value="1"/>
</dbReference>
<evidence type="ECO:0000259" key="12">
    <source>
        <dbReference type="Pfam" id="PF08245"/>
    </source>
</evidence>
<feature type="domain" description="Mur ligase N-terminal catalytic" evidence="10">
    <location>
        <begin position="24"/>
        <end position="123"/>
    </location>
</feature>
<evidence type="ECO:0000256" key="4">
    <source>
        <dbReference type="ARBA" id="ARBA00022840"/>
    </source>
</evidence>
<keyword evidence="8 9" id="KW-0961">Cell wall biogenesis/degradation</keyword>
<dbReference type="SUPFAM" id="SSF53623">
    <property type="entry name" value="MurD-like peptide ligases, catalytic domain"/>
    <property type="match status" value="1"/>
</dbReference>
<comment type="similarity">
    <text evidence="9">Belongs to the MurCDEF family. Mpl subfamily.</text>
</comment>
<dbReference type="RefSeq" id="WP_126777336.1">
    <property type="nucleotide sequence ID" value="NZ_PIPM01000010.1"/>
</dbReference>
<organism evidence="13 14">
    <name type="scientific">Aliidiomarina sanyensis</name>
    <dbReference type="NCBI Taxonomy" id="1249555"/>
    <lineage>
        <taxon>Bacteria</taxon>
        <taxon>Pseudomonadati</taxon>
        <taxon>Pseudomonadota</taxon>
        <taxon>Gammaproteobacteria</taxon>
        <taxon>Alteromonadales</taxon>
        <taxon>Idiomarinaceae</taxon>
        <taxon>Aliidiomarina</taxon>
    </lineage>
</organism>
<feature type="binding site" evidence="9">
    <location>
        <begin position="132"/>
        <end position="138"/>
    </location>
    <ligand>
        <name>ATP</name>
        <dbReference type="ChEBI" id="CHEBI:30616"/>
    </ligand>
</feature>
<evidence type="ECO:0000259" key="11">
    <source>
        <dbReference type="Pfam" id="PF02875"/>
    </source>
</evidence>
<evidence type="ECO:0000256" key="7">
    <source>
        <dbReference type="ARBA" id="ARBA00023306"/>
    </source>
</evidence>
<feature type="domain" description="Mur ligase central" evidence="12">
    <location>
        <begin position="130"/>
        <end position="313"/>
    </location>
</feature>
<dbReference type="InterPro" id="IPR036565">
    <property type="entry name" value="Mur-like_cat_sf"/>
</dbReference>
<comment type="cofactor">
    <cofactor evidence="9">
        <name>Mg(2+)</name>
        <dbReference type="ChEBI" id="CHEBI:18420"/>
    </cofactor>
</comment>
<comment type="pathway">
    <text evidence="9">Cell wall biogenesis; peptidoglycan recycling.</text>
</comment>
<keyword evidence="3 9" id="KW-0547">Nucleotide-binding</keyword>
<keyword evidence="5 9" id="KW-0133">Cell shape</keyword>
<gene>
    <name evidence="9 13" type="primary">mpl</name>
    <name evidence="13" type="ORF">CWE11_09270</name>
</gene>
<name>A0A432WCD7_9GAMM</name>
<keyword evidence="2 9" id="KW-0132">Cell division</keyword>
<keyword evidence="1 9" id="KW-0436">Ligase</keyword>
<dbReference type="SUPFAM" id="SSF53244">
    <property type="entry name" value="MurD-like peptide ligases, peptide-binding domain"/>
    <property type="match status" value="1"/>
</dbReference>
<dbReference type="Pfam" id="PF02875">
    <property type="entry name" value="Mur_ligase_C"/>
    <property type="match status" value="1"/>
</dbReference>
<evidence type="ECO:0000313" key="13">
    <source>
        <dbReference type="EMBL" id="RUO30141.1"/>
    </source>
</evidence>